<keyword evidence="4" id="KW-1185">Reference proteome</keyword>
<sequence length="128" mass="13781">MQFTTTIALLLSLTSATLAAESNKMARTADLAALEAADVLPRDVPGITRYEGHVPNIFERWVSPQKRQMPCCKADNQNICVCRANVCAFGNCGPVVVQPPGSPGPGKRSNRAGAKKRDSLKQKWNGSI</sequence>
<evidence type="ECO:0000313" key="3">
    <source>
        <dbReference type="EMBL" id="CAG8951161.1"/>
    </source>
</evidence>
<gene>
    <name evidence="3" type="ORF">HYFRA_00007907</name>
</gene>
<keyword evidence="2" id="KW-0732">Signal</keyword>
<accession>A0A9N9KPV0</accession>
<feature type="chain" id="PRO_5040198157" evidence="2">
    <location>
        <begin position="20"/>
        <end position="128"/>
    </location>
</feature>
<proteinExistence type="predicted"/>
<feature type="signal peptide" evidence="2">
    <location>
        <begin position="1"/>
        <end position="19"/>
    </location>
</feature>
<dbReference type="EMBL" id="CAJVRL010000041">
    <property type="protein sequence ID" value="CAG8951161.1"/>
    <property type="molecule type" value="Genomic_DNA"/>
</dbReference>
<name>A0A9N9KPV0_9HELO</name>
<evidence type="ECO:0000313" key="4">
    <source>
        <dbReference type="Proteomes" id="UP000696280"/>
    </source>
</evidence>
<dbReference type="Proteomes" id="UP000696280">
    <property type="component" value="Unassembled WGS sequence"/>
</dbReference>
<feature type="region of interest" description="Disordered" evidence="1">
    <location>
        <begin position="98"/>
        <end position="128"/>
    </location>
</feature>
<evidence type="ECO:0000256" key="1">
    <source>
        <dbReference type="SAM" id="MobiDB-lite"/>
    </source>
</evidence>
<reference evidence="3" key="1">
    <citation type="submission" date="2021-07" db="EMBL/GenBank/DDBJ databases">
        <authorList>
            <person name="Durling M."/>
        </authorList>
    </citation>
    <scope>NUCLEOTIDE SEQUENCE</scope>
</reference>
<comment type="caution">
    <text evidence="3">The sequence shown here is derived from an EMBL/GenBank/DDBJ whole genome shotgun (WGS) entry which is preliminary data.</text>
</comment>
<protein>
    <submittedName>
        <fullName evidence="3">Uncharacterized protein</fullName>
    </submittedName>
</protein>
<evidence type="ECO:0000256" key="2">
    <source>
        <dbReference type="SAM" id="SignalP"/>
    </source>
</evidence>
<organism evidence="3 4">
    <name type="scientific">Hymenoscyphus fraxineus</name>
    <dbReference type="NCBI Taxonomy" id="746836"/>
    <lineage>
        <taxon>Eukaryota</taxon>
        <taxon>Fungi</taxon>
        <taxon>Dikarya</taxon>
        <taxon>Ascomycota</taxon>
        <taxon>Pezizomycotina</taxon>
        <taxon>Leotiomycetes</taxon>
        <taxon>Helotiales</taxon>
        <taxon>Helotiaceae</taxon>
        <taxon>Hymenoscyphus</taxon>
    </lineage>
</organism>
<dbReference type="AlphaFoldDB" id="A0A9N9KPV0"/>